<dbReference type="PANTHER" id="PTHR22801:SF63">
    <property type="entry name" value="C-TYPE LECTIN DOMAIN-CONTAINING PROTEIN"/>
    <property type="match status" value="1"/>
</dbReference>
<accession>A0AAW0Y5M5</accession>
<dbReference type="PROSITE" id="PS50041">
    <property type="entry name" value="C_TYPE_LECTIN_2"/>
    <property type="match status" value="1"/>
</dbReference>
<comment type="caution">
    <text evidence="3">The sequence shown here is derived from an EMBL/GenBank/DDBJ whole genome shotgun (WGS) entry which is preliminary data.</text>
</comment>
<dbReference type="Proteomes" id="UP001445076">
    <property type="component" value="Unassembled WGS sequence"/>
</dbReference>
<dbReference type="PANTHER" id="PTHR22801">
    <property type="entry name" value="LITHOSTATHINE"/>
    <property type="match status" value="1"/>
</dbReference>
<dbReference type="AlphaFoldDB" id="A0AAW0Y5M5"/>
<keyword evidence="4" id="KW-1185">Reference proteome</keyword>
<dbReference type="InterPro" id="IPR016186">
    <property type="entry name" value="C-type_lectin-like/link_sf"/>
</dbReference>
<organism evidence="3 4">
    <name type="scientific">Cherax quadricarinatus</name>
    <name type="common">Australian red claw crayfish</name>
    <dbReference type="NCBI Taxonomy" id="27406"/>
    <lineage>
        <taxon>Eukaryota</taxon>
        <taxon>Metazoa</taxon>
        <taxon>Ecdysozoa</taxon>
        <taxon>Arthropoda</taxon>
        <taxon>Crustacea</taxon>
        <taxon>Multicrustacea</taxon>
        <taxon>Malacostraca</taxon>
        <taxon>Eumalacostraca</taxon>
        <taxon>Eucarida</taxon>
        <taxon>Decapoda</taxon>
        <taxon>Pleocyemata</taxon>
        <taxon>Astacidea</taxon>
        <taxon>Parastacoidea</taxon>
        <taxon>Parastacidae</taxon>
        <taxon>Cherax</taxon>
    </lineage>
</organism>
<evidence type="ECO:0000313" key="4">
    <source>
        <dbReference type="Proteomes" id="UP001445076"/>
    </source>
</evidence>
<sequence length="184" mass="20897">DDMQTCKTQLTTVMEELGRFKNFNSRLEQLEEARNVLNEEGGDDKDWAAAAYTSCPDPFVNLNGECFFLSAVEMLGWEDARRECGRLGGDLASPRSLPSLREYLRSIQDPPEYLWVGGSQNDDGSWVWSSGYQAGVPVDMSKDTWNEEVPSGSGKCMGLFGQSSFRAYNYDCKERDYFVCQYYF</sequence>
<dbReference type="CDD" id="cd00037">
    <property type="entry name" value="CLECT"/>
    <property type="match status" value="1"/>
</dbReference>
<evidence type="ECO:0000256" key="1">
    <source>
        <dbReference type="SAM" id="Coils"/>
    </source>
</evidence>
<dbReference type="SUPFAM" id="SSF56436">
    <property type="entry name" value="C-type lectin-like"/>
    <property type="match status" value="1"/>
</dbReference>
<gene>
    <name evidence="3" type="ORF">OTU49_016763</name>
</gene>
<dbReference type="InterPro" id="IPR050801">
    <property type="entry name" value="Ca-Dep_Lectins_ImmuneDev"/>
</dbReference>
<evidence type="ECO:0000259" key="2">
    <source>
        <dbReference type="PROSITE" id="PS50041"/>
    </source>
</evidence>
<dbReference type="Gene3D" id="3.10.100.10">
    <property type="entry name" value="Mannose-Binding Protein A, subunit A"/>
    <property type="match status" value="1"/>
</dbReference>
<evidence type="ECO:0000313" key="3">
    <source>
        <dbReference type="EMBL" id="KAK8747346.1"/>
    </source>
</evidence>
<name>A0AAW0Y5M5_CHEQU</name>
<protein>
    <recommendedName>
        <fullName evidence="2">C-type lectin domain-containing protein</fullName>
    </recommendedName>
</protein>
<feature type="coiled-coil region" evidence="1">
    <location>
        <begin position="13"/>
        <end position="40"/>
    </location>
</feature>
<dbReference type="InterPro" id="IPR016187">
    <property type="entry name" value="CTDL_fold"/>
</dbReference>
<dbReference type="Pfam" id="PF00059">
    <property type="entry name" value="Lectin_C"/>
    <property type="match status" value="1"/>
</dbReference>
<dbReference type="EMBL" id="JARKIK010000015">
    <property type="protein sequence ID" value="KAK8747346.1"/>
    <property type="molecule type" value="Genomic_DNA"/>
</dbReference>
<reference evidence="3 4" key="1">
    <citation type="journal article" date="2024" name="BMC Genomics">
        <title>Genome assembly of redclaw crayfish (Cherax quadricarinatus) provides insights into its immune adaptation and hypoxia tolerance.</title>
        <authorList>
            <person name="Liu Z."/>
            <person name="Zheng J."/>
            <person name="Li H."/>
            <person name="Fang K."/>
            <person name="Wang S."/>
            <person name="He J."/>
            <person name="Zhou D."/>
            <person name="Weng S."/>
            <person name="Chi M."/>
            <person name="Gu Z."/>
            <person name="He J."/>
            <person name="Li F."/>
            <person name="Wang M."/>
        </authorList>
    </citation>
    <scope>NUCLEOTIDE SEQUENCE [LARGE SCALE GENOMIC DNA]</scope>
    <source>
        <strain evidence="3">ZL_2023a</strain>
    </source>
</reference>
<dbReference type="InterPro" id="IPR001304">
    <property type="entry name" value="C-type_lectin-like"/>
</dbReference>
<feature type="domain" description="C-type lectin" evidence="2">
    <location>
        <begin position="62"/>
        <end position="181"/>
    </location>
</feature>
<feature type="non-terminal residue" evidence="3">
    <location>
        <position position="1"/>
    </location>
</feature>
<dbReference type="SMART" id="SM00034">
    <property type="entry name" value="CLECT"/>
    <property type="match status" value="1"/>
</dbReference>
<proteinExistence type="predicted"/>
<keyword evidence="1" id="KW-0175">Coiled coil</keyword>